<organism evidence="2 3">
    <name type="scientific">Metabacillus flavus</name>
    <dbReference type="NCBI Taxonomy" id="2823519"/>
    <lineage>
        <taxon>Bacteria</taxon>
        <taxon>Bacillati</taxon>
        <taxon>Bacillota</taxon>
        <taxon>Bacilli</taxon>
        <taxon>Bacillales</taxon>
        <taxon>Bacillaceae</taxon>
        <taxon>Metabacillus</taxon>
    </lineage>
</organism>
<dbReference type="Gene3D" id="3.40.630.30">
    <property type="match status" value="1"/>
</dbReference>
<dbReference type="PANTHER" id="PTHR39173">
    <property type="entry name" value="ACETYLTRANSFERASE"/>
    <property type="match status" value="1"/>
</dbReference>
<sequence length="179" mass="20775">MPHKEANDLLSLMKPDFTLKHAYMEFYEEWKNSEEKIVPWVVAENPADFEKYLHYLKEQEQGKNIPENFVPHSTYWLLLDKDRIAGAVNIRHRLNEYLKERGGHIGYGIRPSERQKGYATAILSLALAETKRMGIKEVLVTCDKTNIASEKTIIKNGGKFDSEFTEENGNVVKRFWIAD</sequence>
<dbReference type="InterPro" id="IPR016181">
    <property type="entry name" value="Acyl_CoA_acyltransferase"/>
</dbReference>
<evidence type="ECO:0000259" key="1">
    <source>
        <dbReference type="PROSITE" id="PS51186"/>
    </source>
</evidence>
<reference evidence="2 3" key="1">
    <citation type="submission" date="2021-04" db="EMBL/GenBank/DDBJ databases">
        <title>Metabacillus sp. strain KIGAM252 whole genome sequence.</title>
        <authorList>
            <person name="Seo M.-J."/>
            <person name="Cho E.-S."/>
            <person name="Hwang C.Y."/>
            <person name="Yoon D.J."/>
        </authorList>
    </citation>
    <scope>NUCLEOTIDE SEQUENCE [LARGE SCALE GENOMIC DNA]</scope>
    <source>
        <strain evidence="2 3">KIGAM252</strain>
    </source>
</reference>
<feature type="domain" description="N-acetyltransferase" evidence="1">
    <location>
        <begin position="24"/>
        <end position="178"/>
    </location>
</feature>
<comment type="caution">
    <text evidence="2">The sequence shown here is derived from an EMBL/GenBank/DDBJ whole genome shotgun (WGS) entry which is preliminary data.</text>
</comment>
<dbReference type="EMBL" id="JAGVRK010000001">
    <property type="protein sequence ID" value="MBS2970195.1"/>
    <property type="molecule type" value="Genomic_DNA"/>
</dbReference>
<evidence type="ECO:0000313" key="2">
    <source>
        <dbReference type="EMBL" id="MBS2970195.1"/>
    </source>
</evidence>
<name>A0ABS5LHG7_9BACI</name>
<dbReference type="SUPFAM" id="SSF55729">
    <property type="entry name" value="Acyl-CoA N-acyltransferases (Nat)"/>
    <property type="match status" value="1"/>
</dbReference>
<gene>
    <name evidence="2" type="ORF">J9317_15600</name>
</gene>
<proteinExistence type="predicted"/>
<dbReference type="Proteomes" id="UP000682403">
    <property type="component" value="Unassembled WGS sequence"/>
</dbReference>
<accession>A0ABS5LHG7</accession>
<keyword evidence="3" id="KW-1185">Reference proteome</keyword>
<dbReference type="InterPro" id="IPR000182">
    <property type="entry name" value="GNAT_dom"/>
</dbReference>
<dbReference type="Pfam" id="PF13302">
    <property type="entry name" value="Acetyltransf_3"/>
    <property type="match status" value="1"/>
</dbReference>
<dbReference type="PANTHER" id="PTHR39173:SF1">
    <property type="entry name" value="ACETYLTRANSFERASE"/>
    <property type="match status" value="1"/>
</dbReference>
<evidence type="ECO:0000313" key="3">
    <source>
        <dbReference type="Proteomes" id="UP000682403"/>
    </source>
</evidence>
<protein>
    <submittedName>
        <fullName evidence="2">GNAT family N-acetyltransferase</fullName>
    </submittedName>
</protein>
<dbReference type="PROSITE" id="PS51186">
    <property type="entry name" value="GNAT"/>
    <property type="match status" value="1"/>
</dbReference>